<keyword evidence="4" id="KW-0418">Kinase</keyword>
<dbReference type="PANTHER" id="PTHR11909">
    <property type="entry name" value="CASEIN KINASE-RELATED"/>
    <property type="match status" value="1"/>
</dbReference>
<evidence type="ECO:0000313" key="5">
    <source>
        <dbReference type="Proteomes" id="UP000605970"/>
    </source>
</evidence>
<evidence type="ECO:0000313" key="4">
    <source>
        <dbReference type="EMBL" id="KAF7638453.1"/>
    </source>
</evidence>
<feature type="compositionally biased region" description="Basic and acidic residues" evidence="2">
    <location>
        <begin position="419"/>
        <end position="448"/>
    </location>
</feature>
<feature type="compositionally biased region" description="Low complexity" evidence="2">
    <location>
        <begin position="331"/>
        <end position="341"/>
    </location>
</feature>
<dbReference type="PROSITE" id="PS00107">
    <property type="entry name" value="PROTEIN_KINASE_ATP"/>
    <property type="match status" value="1"/>
</dbReference>
<protein>
    <submittedName>
        <fullName evidence="4">Protein kinase domain-containing protein</fullName>
    </submittedName>
</protein>
<gene>
    <name evidence="4" type="ORF">Mgra_00002130</name>
</gene>
<dbReference type="Proteomes" id="UP000605970">
    <property type="component" value="Unassembled WGS sequence"/>
</dbReference>
<dbReference type="AlphaFoldDB" id="A0A8S9ZZX5"/>
<dbReference type="InterPro" id="IPR017441">
    <property type="entry name" value="Protein_kinase_ATP_BS"/>
</dbReference>
<sequence length="448" mass="51860">MSEEKTPPPKYIGRWKIVSVLGEGAFGQVYAVHEIDDKEKVLRAMKVEHKQKNRNDEVLRMEIRVLEHVQGKFFTQLFDKGETDKFTYIVITLLGKPLDDIRRAQPNRHFSIVSSLKIGLQMVRAFKKLHFAGYIHRDVKPANMAPGYHNPHMVYLFDFGLSRYIFEKNEPGKLREPRRKVPFRGTYRYCSINAHKCLDQGRVDDIWGLLYSLVELCTGSLPWTGVKQVESLDLKIDTTDDELFTNCPRSFFKIKKRINQLKFKDDPEHNLLTHELYKNINAISSNCFTDPFEWQEHPEQNDPFSKHVKQNEEDEETVGTIESEYDSEYESGTGDSTVTTRTVDDTLDDLNEENIKEKAKQWEEQKKIKKQATATSRETKKNEKGAETKKGKKTETKSNEDSKYKKTVKGQNKPQSKPSKKDGKNQKVGKDLKSQVKFEGDTKGSPKK</sequence>
<feature type="domain" description="Protein kinase" evidence="3">
    <location>
        <begin position="15"/>
        <end position="293"/>
    </location>
</feature>
<accession>A0A8S9ZZX5</accession>
<evidence type="ECO:0000259" key="3">
    <source>
        <dbReference type="PROSITE" id="PS50011"/>
    </source>
</evidence>
<dbReference type="Pfam" id="PF00069">
    <property type="entry name" value="Pkinase"/>
    <property type="match status" value="1"/>
</dbReference>
<keyword evidence="1" id="KW-0547">Nucleotide-binding</keyword>
<dbReference type="OrthoDB" id="5979581at2759"/>
<dbReference type="PROSITE" id="PS50011">
    <property type="entry name" value="PROTEIN_KINASE_DOM"/>
    <property type="match status" value="1"/>
</dbReference>
<dbReference type="Gene3D" id="1.10.510.10">
    <property type="entry name" value="Transferase(Phosphotransferase) domain 1"/>
    <property type="match status" value="1"/>
</dbReference>
<reference evidence="4" key="1">
    <citation type="journal article" date="2020" name="Ecol. Evol.">
        <title>Genome structure and content of the rice root-knot nematode (Meloidogyne graminicola).</title>
        <authorList>
            <person name="Phan N.T."/>
            <person name="Danchin E.G.J."/>
            <person name="Klopp C."/>
            <person name="Perfus-Barbeoch L."/>
            <person name="Kozlowski D.K."/>
            <person name="Koutsovoulos G.D."/>
            <person name="Lopez-Roques C."/>
            <person name="Bouchez O."/>
            <person name="Zahm M."/>
            <person name="Besnard G."/>
            <person name="Bellafiore S."/>
        </authorList>
    </citation>
    <scope>NUCLEOTIDE SEQUENCE</scope>
    <source>
        <strain evidence="4">VN-18</strain>
    </source>
</reference>
<feature type="compositionally biased region" description="Basic and acidic residues" evidence="2">
    <location>
        <begin position="353"/>
        <end position="366"/>
    </location>
</feature>
<name>A0A8S9ZZX5_9BILA</name>
<feature type="region of interest" description="Disordered" evidence="2">
    <location>
        <begin position="294"/>
        <end position="448"/>
    </location>
</feature>
<dbReference type="SMART" id="SM00220">
    <property type="entry name" value="S_TKc"/>
    <property type="match status" value="1"/>
</dbReference>
<evidence type="ECO:0000256" key="2">
    <source>
        <dbReference type="SAM" id="MobiDB-lite"/>
    </source>
</evidence>
<feature type="binding site" evidence="1">
    <location>
        <position position="46"/>
    </location>
    <ligand>
        <name>ATP</name>
        <dbReference type="ChEBI" id="CHEBI:30616"/>
    </ligand>
</feature>
<dbReference type="GO" id="GO:0005524">
    <property type="term" value="F:ATP binding"/>
    <property type="evidence" value="ECO:0007669"/>
    <property type="project" value="UniProtKB-UniRule"/>
</dbReference>
<dbReference type="InterPro" id="IPR050235">
    <property type="entry name" value="CK1_Ser-Thr_kinase"/>
</dbReference>
<dbReference type="InterPro" id="IPR000719">
    <property type="entry name" value="Prot_kinase_dom"/>
</dbReference>
<keyword evidence="5" id="KW-1185">Reference proteome</keyword>
<evidence type="ECO:0000256" key="1">
    <source>
        <dbReference type="PROSITE-ProRule" id="PRU10141"/>
    </source>
</evidence>
<keyword evidence="1" id="KW-0067">ATP-binding</keyword>
<dbReference type="GO" id="GO:0004672">
    <property type="term" value="F:protein kinase activity"/>
    <property type="evidence" value="ECO:0007669"/>
    <property type="project" value="InterPro"/>
</dbReference>
<proteinExistence type="predicted"/>
<dbReference type="EMBL" id="JABEBT010000012">
    <property type="protein sequence ID" value="KAF7638453.1"/>
    <property type="molecule type" value="Genomic_DNA"/>
</dbReference>
<feature type="compositionally biased region" description="Basic and acidic residues" evidence="2">
    <location>
        <begin position="377"/>
        <end position="404"/>
    </location>
</feature>
<feature type="compositionally biased region" description="Acidic residues" evidence="2">
    <location>
        <begin position="312"/>
        <end position="329"/>
    </location>
</feature>
<keyword evidence="4" id="KW-0808">Transferase</keyword>
<organism evidence="4 5">
    <name type="scientific">Meloidogyne graminicola</name>
    <dbReference type="NCBI Taxonomy" id="189291"/>
    <lineage>
        <taxon>Eukaryota</taxon>
        <taxon>Metazoa</taxon>
        <taxon>Ecdysozoa</taxon>
        <taxon>Nematoda</taxon>
        <taxon>Chromadorea</taxon>
        <taxon>Rhabditida</taxon>
        <taxon>Tylenchina</taxon>
        <taxon>Tylenchomorpha</taxon>
        <taxon>Tylenchoidea</taxon>
        <taxon>Meloidogynidae</taxon>
        <taxon>Meloidogyninae</taxon>
        <taxon>Meloidogyne</taxon>
    </lineage>
</organism>
<dbReference type="InterPro" id="IPR011009">
    <property type="entry name" value="Kinase-like_dom_sf"/>
</dbReference>
<comment type="caution">
    <text evidence="4">The sequence shown here is derived from an EMBL/GenBank/DDBJ whole genome shotgun (WGS) entry which is preliminary data.</text>
</comment>
<dbReference type="SUPFAM" id="SSF56112">
    <property type="entry name" value="Protein kinase-like (PK-like)"/>
    <property type="match status" value="1"/>
</dbReference>